<dbReference type="GO" id="GO:0000428">
    <property type="term" value="C:DNA-directed RNA polymerase complex"/>
    <property type="evidence" value="ECO:0007669"/>
    <property type="project" value="UniProtKB-KW"/>
</dbReference>
<proteinExistence type="predicted"/>
<keyword evidence="1" id="KW-0240">DNA-directed RNA polymerase</keyword>
<organism evidence="1 2">
    <name type="scientific">Nocardia fluminea</name>
    <dbReference type="NCBI Taxonomy" id="134984"/>
    <lineage>
        <taxon>Bacteria</taxon>
        <taxon>Bacillati</taxon>
        <taxon>Actinomycetota</taxon>
        <taxon>Actinomycetes</taxon>
        <taxon>Mycobacteriales</taxon>
        <taxon>Nocardiaceae</taxon>
        <taxon>Nocardia</taxon>
    </lineage>
</organism>
<dbReference type="AlphaFoldDB" id="A0A2N3V543"/>
<dbReference type="OrthoDB" id="4306557at2"/>
<dbReference type="RefSeq" id="WP_101468915.1">
    <property type="nucleotide sequence ID" value="NZ_PJMW01000003.1"/>
</dbReference>
<dbReference type="Proteomes" id="UP000233766">
    <property type="component" value="Unassembled WGS sequence"/>
</dbReference>
<evidence type="ECO:0000313" key="1">
    <source>
        <dbReference type="EMBL" id="PKV76749.1"/>
    </source>
</evidence>
<sequence>MTAEGTDNGAMHDDSDLHDTFAYVRIEPDPEDQTIEVPLSRFQARQMLPPGMLDGLLRAAGLVDNEVFDTIAQAAMTQVEPISLSAEAQRSLTLVAGDQTPLAPEFTERYLPENSTVIEPEMFSGLHDTVAQQLPTLSIPTTGLFGDLSKLNLWPGFRSLDLLGASSTFDLWPDLPTIDLFGNLPKLDLWPDLRRLDLLGDYPFQISSAIDQITDLLNSWHLLSWRGHPKAGRAMRAALRARRAVLRGKKKAVGRFAVVWLGFAKALDWVIDAVSAALLEDDWLDESSPRDQLRRLTTDHHRVQKNLFEQTLRRAPIQSFSTPVAGLAEVTVADTLVAPDVILGEFDDPRLEQILGNIPPEDRAVALAWSDGATWKEAAQLCGMPSEYGETVRTKLKRRGLQFQERQRNAAATRNRI</sequence>
<keyword evidence="1" id="KW-0804">Transcription</keyword>
<protein>
    <submittedName>
        <fullName evidence="1">DNA-directed RNA polymerase specialized sigma24 family protein</fullName>
    </submittedName>
</protein>
<comment type="caution">
    <text evidence="1">The sequence shown here is derived from an EMBL/GenBank/DDBJ whole genome shotgun (WGS) entry which is preliminary data.</text>
</comment>
<dbReference type="EMBL" id="PJMW01000003">
    <property type="protein sequence ID" value="PKV76749.1"/>
    <property type="molecule type" value="Genomic_DNA"/>
</dbReference>
<name>A0A2N3V543_9NOCA</name>
<accession>A0A2N3V543</accession>
<gene>
    <name evidence="1" type="ORF">ATK86_7151</name>
</gene>
<evidence type="ECO:0000313" key="2">
    <source>
        <dbReference type="Proteomes" id="UP000233766"/>
    </source>
</evidence>
<reference evidence="1 2" key="1">
    <citation type="submission" date="2017-12" db="EMBL/GenBank/DDBJ databases">
        <title>Sequencing the genomes of 1000 Actinobacteria strains.</title>
        <authorList>
            <person name="Klenk H.-P."/>
        </authorList>
    </citation>
    <scope>NUCLEOTIDE SEQUENCE [LARGE SCALE GENOMIC DNA]</scope>
    <source>
        <strain evidence="1 2">DSM 44489</strain>
    </source>
</reference>
<keyword evidence="2" id="KW-1185">Reference proteome</keyword>